<feature type="compositionally biased region" description="Basic and acidic residues" evidence="10">
    <location>
        <begin position="428"/>
        <end position="438"/>
    </location>
</feature>
<dbReference type="EMBL" id="FOVF01000016">
    <property type="protein sequence ID" value="SFN35189.1"/>
    <property type="molecule type" value="Genomic_DNA"/>
</dbReference>
<dbReference type="PROSITE" id="PS50035">
    <property type="entry name" value="PLD"/>
    <property type="match status" value="2"/>
</dbReference>
<dbReference type="EC" id="2.7.8.-" evidence="9"/>
<dbReference type="CDD" id="cd09159">
    <property type="entry name" value="PLDc_ybhO_like_2"/>
    <property type="match status" value="1"/>
</dbReference>
<dbReference type="SMART" id="SM00155">
    <property type="entry name" value="PLDc"/>
    <property type="match status" value="2"/>
</dbReference>
<protein>
    <recommendedName>
        <fullName evidence="9">Cardiolipin synthase B</fullName>
        <shortName evidence="9">CL synthase</shortName>
        <ecNumber evidence="9">2.7.8.-</ecNumber>
    </recommendedName>
</protein>
<keyword evidence="4" id="KW-0677">Repeat</keyword>
<dbReference type="InterPro" id="IPR030872">
    <property type="entry name" value="Cardiolipin_synth_ClsB"/>
</dbReference>
<evidence type="ECO:0000256" key="1">
    <source>
        <dbReference type="ARBA" id="ARBA00022475"/>
    </source>
</evidence>
<feature type="region of interest" description="Disordered" evidence="10">
    <location>
        <begin position="393"/>
        <end position="438"/>
    </location>
</feature>
<evidence type="ECO:0000259" key="11">
    <source>
        <dbReference type="PROSITE" id="PS50035"/>
    </source>
</evidence>
<dbReference type="Gene3D" id="3.30.870.10">
    <property type="entry name" value="Endonuclease Chain A"/>
    <property type="match status" value="2"/>
</dbReference>
<evidence type="ECO:0000256" key="9">
    <source>
        <dbReference type="HAMAP-Rule" id="MF_01917"/>
    </source>
</evidence>
<feature type="active site" evidence="9">
    <location>
        <position position="120"/>
    </location>
</feature>
<keyword evidence="8 9" id="KW-1208">Phospholipid metabolism</keyword>
<dbReference type="PANTHER" id="PTHR21248:SF23">
    <property type="entry name" value="CARDIOLIPIN SYNTHASE B"/>
    <property type="match status" value="1"/>
</dbReference>
<sequence>MKTRWREGNAVRLLENGEEYYPRAFETIRNARRSVIVETFILFEDPVGEQLRRALIEAADAGALVDLLVDGYGSPSFSAEFLGSLVEAGVRVHVFDPRRRLLGFRTNLFRRLHRKIVIVDERVAYVGGINFSEDHLADSGADAKQDYAVEVTGPVVADILRSSRALLSKKPENDPPPGDAAADGDACVAFIERDNRSHRHDIERHYREAIRNARKRIVIANAYFLPGYRLLRELRNAARRGVSVRLIMQGQPDMPSVAAGTRSLYRYLLPAGVEVFEYCARPFHGKVALVDDEWVTIGSSNLDPLSLWLNLEANIVARDRALNKALHEKLQGLADGQCRPVGDEAMSAGRWFRPLLGVVLFHFLRYFPRFARSFSAGEASILRVSRNSRELAEDYPMPGSVAESPEAARRDEPAQEADQDTAPTTAVETDRHRQGQHA</sequence>
<evidence type="ECO:0000256" key="2">
    <source>
        <dbReference type="ARBA" id="ARBA00022516"/>
    </source>
</evidence>
<evidence type="ECO:0000256" key="4">
    <source>
        <dbReference type="ARBA" id="ARBA00022737"/>
    </source>
</evidence>
<keyword evidence="3 9" id="KW-0808">Transferase</keyword>
<comment type="catalytic activity">
    <reaction evidence="9">
        <text>2 a 1,2-diacyl-sn-glycero-3-phospho-(1'-sn-glycerol) = a cardiolipin + glycerol</text>
        <dbReference type="Rhea" id="RHEA:31451"/>
        <dbReference type="ChEBI" id="CHEBI:17754"/>
        <dbReference type="ChEBI" id="CHEBI:62237"/>
        <dbReference type="ChEBI" id="CHEBI:64716"/>
    </reaction>
</comment>
<dbReference type="InterPro" id="IPR025202">
    <property type="entry name" value="PLD-like_dom"/>
</dbReference>
<comment type="function">
    <text evidence="9">Catalyzes the phosphatidyl group transfer from one phosphatidylglycerol molecule to another to form cardiolipin (CL) (diphosphatidylglycerol) and glycerol.</text>
</comment>
<accession>A0A1I4YC95</accession>
<dbReference type="GO" id="GO:0032049">
    <property type="term" value="P:cardiolipin biosynthetic process"/>
    <property type="evidence" value="ECO:0007669"/>
    <property type="project" value="InterPro"/>
</dbReference>
<evidence type="ECO:0000256" key="6">
    <source>
        <dbReference type="ARBA" id="ARBA00023136"/>
    </source>
</evidence>
<keyword evidence="2 9" id="KW-0444">Lipid biosynthesis</keyword>
<dbReference type="CDD" id="cd09110">
    <property type="entry name" value="PLDc_CLS_1"/>
    <property type="match status" value="1"/>
</dbReference>
<keyword evidence="13" id="KW-1185">Reference proteome</keyword>
<gene>
    <name evidence="9" type="primary">clsB</name>
    <name evidence="12" type="ORF">SAMN05216289_11631</name>
</gene>
<dbReference type="SUPFAM" id="SSF56024">
    <property type="entry name" value="Phospholipase D/nuclease"/>
    <property type="match status" value="2"/>
</dbReference>
<evidence type="ECO:0000256" key="10">
    <source>
        <dbReference type="SAM" id="MobiDB-lite"/>
    </source>
</evidence>
<keyword evidence="1 9" id="KW-1003">Cell membrane</keyword>
<feature type="domain" description="PLD phosphodiesterase" evidence="11">
    <location>
        <begin position="284"/>
        <end position="306"/>
    </location>
</feature>
<name>A0A1I4YC95_9GAMM</name>
<evidence type="ECO:0000256" key="3">
    <source>
        <dbReference type="ARBA" id="ARBA00022679"/>
    </source>
</evidence>
<dbReference type="Proteomes" id="UP000198575">
    <property type="component" value="Unassembled WGS sequence"/>
</dbReference>
<evidence type="ECO:0000313" key="13">
    <source>
        <dbReference type="Proteomes" id="UP000198575"/>
    </source>
</evidence>
<keyword evidence="6 9" id="KW-0472">Membrane</keyword>
<feature type="active site" evidence="9">
    <location>
        <position position="115"/>
    </location>
</feature>
<keyword evidence="7 9" id="KW-0594">Phospholipid biosynthesis</keyword>
<dbReference type="OrthoDB" id="9762009at2"/>
<feature type="active site" evidence="9">
    <location>
        <position position="113"/>
    </location>
</feature>
<feature type="active site" evidence="9">
    <location>
        <position position="286"/>
    </location>
</feature>
<evidence type="ECO:0000313" key="12">
    <source>
        <dbReference type="EMBL" id="SFN35189.1"/>
    </source>
</evidence>
<dbReference type="PANTHER" id="PTHR21248">
    <property type="entry name" value="CARDIOLIPIN SYNTHASE"/>
    <property type="match status" value="1"/>
</dbReference>
<dbReference type="AlphaFoldDB" id="A0A1I4YC95"/>
<dbReference type="NCBIfam" id="NF008427">
    <property type="entry name" value="PRK11263.1"/>
    <property type="match status" value="1"/>
</dbReference>
<feature type="active site" evidence="9">
    <location>
        <position position="284"/>
    </location>
</feature>
<dbReference type="InterPro" id="IPR001736">
    <property type="entry name" value="PLipase_D/transphosphatidylase"/>
</dbReference>
<evidence type="ECO:0000256" key="8">
    <source>
        <dbReference type="ARBA" id="ARBA00023264"/>
    </source>
</evidence>
<comment type="similarity">
    <text evidence="9">Belongs to the phospholipase D family. Cardiolipin synthase subfamily. ClsB sub-subfamily.</text>
</comment>
<feature type="active site" evidence="9">
    <location>
        <position position="291"/>
    </location>
</feature>
<dbReference type="GO" id="GO:0008808">
    <property type="term" value="F:cardiolipin synthase activity"/>
    <property type="evidence" value="ECO:0007669"/>
    <property type="project" value="InterPro"/>
</dbReference>
<reference evidence="12 13" key="1">
    <citation type="submission" date="2016-10" db="EMBL/GenBank/DDBJ databases">
        <authorList>
            <person name="de Groot N.N."/>
        </authorList>
    </citation>
    <scope>NUCLEOTIDE SEQUENCE [LARGE SCALE GENOMIC DNA]</scope>
    <source>
        <strain evidence="12 13">CGMCC 1.7659</strain>
    </source>
</reference>
<feature type="domain" description="PLD phosphodiesterase" evidence="11">
    <location>
        <begin position="108"/>
        <end position="135"/>
    </location>
</feature>
<evidence type="ECO:0000256" key="7">
    <source>
        <dbReference type="ARBA" id="ARBA00023209"/>
    </source>
</evidence>
<evidence type="ECO:0000256" key="5">
    <source>
        <dbReference type="ARBA" id="ARBA00023098"/>
    </source>
</evidence>
<dbReference type="RefSeq" id="WP_092408141.1">
    <property type="nucleotide sequence ID" value="NZ_FOVF01000016.1"/>
</dbReference>
<organism evidence="12 13">
    <name type="scientific">Dokdonella immobilis</name>
    <dbReference type="NCBI Taxonomy" id="578942"/>
    <lineage>
        <taxon>Bacteria</taxon>
        <taxon>Pseudomonadati</taxon>
        <taxon>Pseudomonadota</taxon>
        <taxon>Gammaproteobacteria</taxon>
        <taxon>Lysobacterales</taxon>
        <taxon>Rhodanobacteraceae</taxon>
        <taxon>Dokdonella</taxon>
    </lineage>
</organism>
<keyword evidence="5 9" id="KW-0443">Lipid metabolism</keyword>
<dbReference type="Pfam" id="PF13091">
    <property type="entry name" value="PLDc_2"/>
    <property type="match status" value="2"/>
</dbReference>
<comment type="subcellular location">
    <subcellularLocation>
        <location evidence="9">Cell membrane</location>
        <topology evidence="9">Peripheral membrane protein</topology>
    </subcellularLocation>
</comment>
<dbReference type="HAMAP" id="MF_01917">
    <property type="entry name" value="Cardiolipin_synth_ClsB"/>
    <property type="match status" value="1"/>
</dbReference>
<dbReference type="STRING" id="578942.SAMN05216289_11631"/>
<dbReference type="GO" id="GO:0005886">
    <property type="term" value="C:plasma membrane"/>
    <property type="evidence" value="ECO:0007669"/>
    <property type="project" value="UniProtKB-SubCell"/>
</dbReference>
<proteinExistence type="inferred from homology"/>